<keyword evidence="2" id="KW-0677">Repeat</keyword>
<reference evidence="3 4" key="1">
    <citation type="journal article" date="2012" name="J. Bacteriol.">
        <title>Complete genome sequences of Desulfosporosinus orientis DSM765T, Desulfosporosinus youngiae DSM17734T, Desulfosporosinus meridiei DSM13257T, and Desulfosporosinus acidiphilus DSM22704T.</title>
        <authorList>
            <person name="Pester M."/>
            <person name="Brambilla E."/>
            <person name="Alazard D."/>
            <person name="Rattei T."/>
            <person name="Weinmaier T."/>
            <person name="Han J."/>
            <person name="Lucas S."/>
            <person name="Lapidus A."/>
            <person name="Cheng J.F."/>
            <person name="Goodwin L."/>
            <person name="Pitluck S."/>
            <person name="Peters L."/>
            <person name="Ovchinnikova G."/>
            <person name="Teshima H."/>
            <person name="Detter J.C."/>
            <person name="Han C.S."/>
            <person name="Tapia R."/>
            <person name="Land M.L."/>
            <person name="Hauser L."/>
            <person name="Kyrpides N.C."/>
            <person name="Ivanova N.N."/>
            <person name="Pagani I."/>
            <person name="Huntmann M."/>
            <person name="Wei C.L."/>
            <person name="Davenport K.W."/>
            <person name="Daligault H."/>
            <person name="Chain P.S."/>
            <person name="Chen A."/>
            <person name="Mavromatis K."/>
            <person name="Markowitz V."/>
            <person name="Szeto E."/>
            <person name="Mikhailova N."/>
            <person name="Pati A."/>
            <person name="Wagner M."/>
            <person name="Woyke T."/>
            <person name="Ollivier B."/>
            <person name="Klenk H.P."/>
            <person name="Spring S."/>
            <person name="Loy A."/>
        </authorList>
    </citation>
    <scope>NUCLEOTIDE SEQUENCE [LARGE SCALE GENOMIC DNA]</scope>
    <source>
        <strain evidence="4">DSM 22704 / JCM 16185 / SJ4</strain>
    </source>
</reference>
<dbReference type="NCBIfam" id="TIGR03308">
    <property type="entry name" value="phn_thr-fam"/>
    <property type="match status" value="1"/>
</dbReference>
<evidence type="ECO:0000313" key="4">
    <source>
        <dbReference type="Proteomes" id="UP000002892"/>
    </source>
</evidence>
<accession>I4D4J7</accession>
<evidence type="ECO:0000256" key="2">
    <source>
        <dbReference type="ARBA" id="ARBA00022737"/>
    </source>
</evidence>
<evidence type="ECO:0000256" key="1">
    <source>
        <dbReference type="ARBA" id="ARBA00022679"/>
    </source>
</evidence>
<dbReference type="eggNOG" id="COG0110">
    <property type="taxonomic scope" value="Bacteria"/>
</dbReference>
<dbReference type="InterPro" id="IPR001451">
    <property type="entry name" value="Hexapep"/>
</dbReference>
<name>I4D4J7_DESAJ</name>
<sequence>MITRLGNEPCIHENCQLNNVDLGQYTEIGIHNVLENSKLDDFSYTGQFCIVQNAQIGKFVNIAAMVRIGPTDHPMGRPTLHHFTYRRRKYGFAETDDEMFFQWRQEQKVYIGHDTWIGHGAIVMPGVTIGNGAVVGSGAVVTKDVEPYAVVVGVTAKPIKKRFKDDIIEKLETIKWWDWPYEVIKERLNDFCLPINEFIEKYDKAGV</sequence>
<dbReference type="PROSITE" id="PS00101">
    <property type="entry name" value="HEXAPEP_TRANSFERASES"/>
    <property type="match status" value="1"/>
</dbReference>
<dbReference type="HOGENOM" id="CLU_051638_5_0_9"/>
<evidence type="ECO:0000313" key="3">
    <source>
        <dbReference type="EMBL" id="AFM40721.1"/>
    </source>
</evidence>
<dbReference type="Pfam" id="PF00132">
    <property type="entry name" value="Hexapep"/>
    <property type="match status" value="1"/>
</dbReference>
<dbReference type="InterPro" id="IPR017694">
    <property type="entry name" value="Phosphonate_tfrase_rpt"/>
</dbReference>
<dbReference type="PANTHER" id="PTHR43300:SF11">
    <property type="entry name" value="ACETYLTRANSFERASE RV3034C-RELATED"/>
    <property type="match status" value="1"/>
</dbReference>
<dbReference type="PANTHER" id="PTHR43300">
    <property type="entry name" value="ACETYLTRANSFERASE"/>
    <property type="match status" value="1"/>
</dbReference>
<dbReference type="STRING" id="646529.Desaci_1733"/>
<dbReference type="CDD" id="cd03349">
    <property type="entry name" value="LbH_XAT"/>
    <property type="match status" value="1"/>
</dbReference>
<organism evidence="3 4">
    <name type="scientific">Desulfosporosinus acidiphilus (strain DSM 22704 / JCM 16185 / SJ4)</name>
    <dbReference type="NCBI Taxonomy" id="646529"/>
    <lineage>
        <taxon>Bacteria</taxon>
        <taxon>Bacillati</taxon>
        <taxon>Bacillota</taxon>
        <taxon>Clostridia</taxon>
        <taxon>Eubacteriales</taxon>
        <taxon>Desulfitobacteriaceae</taxon>
        <taxon>Desulfosporosinus</taxon>
    </lineage>
</organism>
<dbReference type="Proteomes" id="UP000002892">
    <property type="component" value="Chromosome"/>
</dbReference>
<dbReference type="KEGG" id="dai:Desaci_1733"/>
<dbReference type="SUPFAM" id="SSF51161">
    <property type="entry name" value="Trimeric LpxA-like enzymes"/>
    <property type="match status" value="1"/>
</dbReference>
<dbReference type="EMBL" id="CP003639">
    <property type="protein sequence ID" value="AFM40721.1"/>
    <property type="molecule type" value="Genomic_DNA"/>
</dbReference>
<keyword evidence="4" id="KW-1185">Reference proteome</keyword>
<gene>
    <name evidence="3" type="ordered locus">Desaci_1733</name>
</gene>
<dbReference type="InterPro" id="IPR050179">
    <property type="entry name" value="Trans_hexapeptide_repeat"/>
</dbReference>
<dbReference type="InterPro" id="IPR011004">
    <property type="entry name" value="Trimer_LpxA-like_sf"/>
</dbReference>
<protein>
    <submittedName>
        <fullName evidence="3">Phosphonate metabolim protein, transferase hexapeptide repeat family</fullName>
    </submittedName>
</protein>
<keyword evidence="1 3" id="KW-0808">Transferase</keyword>
<dbReference type="InterPro" id="IPR018357">
    <property type="entry name" value="Hexapep_transf_CS"/>
</dbReference>
<dbReference type="Gene3D" id="2.160.10.10">
    <property type="entry name" value="Hexapeptide repeat proteins"/>
    <property type="match status" value="1"/>
</dbReference>
<dbReference type="GO" id="GO:0016740">
    <property type="term" value="F:transferase activity"/>
    <property type="evidence" value="ECO:0007669"/>
    <property type="project" value="UniProtKB-KW"/>
</dbReference>
<dbReference type="OrthoDB" id="9801697at2"/>
<dbReference type="RefSeq" id="WP_014826727.1">
    <property type="nucleotide sequence ID" value="NC_018068.1"/>
</dbReference>
<proteinExistence type="predicted"/>
<dbReference type="AlphaFoldDB" id="I4D4J7"/>